<keyword evidence="3" id="KW-1185">Reference proteome</keyword>
<dbReference type="VEuPathDB" id="CryptoDB:Vbra_16599"/>
<feature type="signal peptide" evidence="1">
    <location>
        <begin position="1"/>
        <end position="20"/>
    </location>
</feature>
<gene>
    <name evidence="2" type="ORF">Vbra_16599</name>
</gene>
<evidence type="ECO:0000313" key="2">
    <source>
        <dbReference type="EMBL" id="CEM20972.1"/>
    </source>
</evidence>
<reference evidence="2 3" key="1">
    <citation type="submission" date="2014-11" db="EMBL/GenBank/DDBJ databases">
        <authorList>
            <person name="Zhu J."/>
            <person name="Qi W."/>
            <person name="Song R."/>
        </authorList>
    </citation>
    <scope>NUCLEOTIDE SEQUENCE [LARGE SCALE GENOMIC DNA]</scope>
</reference>
<keyword evidence="1" id="KW-0732">Signal</keyword>
<dbReference type="PANTHER" id="PTHR39767">
    <property type="entry name" value="CALCIUM/CALMODULIN-BINDING MEMBRANE PROTEIN PCM4-RELATED"/>
    <property type="match status" value="1"/>
</dbReference>
<dbReference type="PhylomeDB" id="A0A0G4G0B5"/>
<dbReference type="InParanoid" id="A0A0G4G0B5"/>
<dbReference type="PANTHER" id="PTHR39767:SF2">
    <property type="entry name" value="CHROMOSOME UNDETERMINED SCAFFOLD_1, WHOLE GENOME SHOTGUN SEQUENCE"/>
    <property type="match status" value="1"/>
</dbReference>
<dbReference type="OrthoDB" id="282383at2759"/>
<dbReference type="EMBL" id="CDMY01000531">
    <property type="protein sequence ID" value="CEM20972.1"/>
    <property type="molecule type" value="Genomic_DNA"/>
</dbReference>
<dbReference type="AlphaFoldDB" id="A0A0G4G0B5"/>
<evidence type="ECO:0000313" key="3">
    <source>
        <dbReference type="Proteomes" id="UP000041254"/>
    </source>
</evidence>
<feature type="chain" id="PRO_5005189340" evidence="1">
    <location>
        <begin position="21"/>
        <end position="268"/>
    </location>
</feature>
<proteinExistence type="predicted"/>
<dbReference type="Proteomes" id="UP000041254">
    <property type="component" value="Unassembled WGS sequence"/>
</dbReference>
<name>A0A0G4G0B5_VITBC</name>
<protein>
    <submittedName>
        <fullName evidence="2">Uncharacterized protein</fullName>
    </submittedName>
</protein>
<sequence length="268" mass="28806">MSFGALLFFLVLTFPASLWGTTLTVKEDSVGRSTVSFLQTGLLPDNGGEVGIIAGVVVNSTGILSLYAGSNSILMDHTAVGIHKLRLDADLRVNPTAPVTIGGLHPWVLIALDTFDESTGADKVKWSSHEESRCGSTPDVFLGGHCKLAAGVVSKAYQGLPAHSRIRLTARAHFLDEWRGESLYLRVDGTPVWSERYHWCTAFNTTACLGYGVNVCGQSRPDRLSVPIDVTVPHDRDGVEVVFGSTIDDSVDPCDASWGIDDVAVFVM</sequence>
<accession>A0A0G4G0B5</accession>
<evidence type="ECO:0000256" key="1">
    <source>
        <dbReference type="SAM" id="SignalP"/>
    </source>
</evidence>
<organism evidence="2 3">
    <name type="scientific">Vitrella brassicaformis (strain CCMP3155)</name>
    <dbReference type="NCBI Taxonomy" id="1169540"/>
    <lineage>
        <taxon>Eukaryota</taxon>
        <taxon>Sar</taxon>
        <taxon>Alveolata</taxon>
        <taxon>Colpodellida</taxon>
        <taxon>Vitrellaceae</taxon>
        <taxon>Vitrella</taxon>
    </lineage>
</organism>